<proteinExistence type="predicted"/>
<organism evidence="1 2">
    <name type="scientific">Mesorhizobium australicum</name>
    <dbReference type="NCBI Taxonomy" id="536018"/>
    <lineage>
        <taxon>Bacteria</taxon>
        <taxon>Pseudomonadati</taxon>
        <taxon>Pseudomonadota</taxon>
        <taxon>Alphaproteobacteria</taxon>
        <taxon>Hyphomicrobiales</taxon>
        <taxon>Phyllobacteriaceae</taxon>
        <taxon>Mesorhizobium</taxon>
    </lineage>
</organism>
<evidence type="ECO:0000313" key="2">
    <source>
        <dbReference type="Proteomes" id="UP001480082"/>
    </source>
</evidence>
<reference evidence="1 2" key="1">
    <citation type="journal article" date="2024" name="Proc. Natl. Acad. Sci. U.S.A.">
        <title>The evolutionary genomics of adaptation to stress in wild rhizobium bacteria.</title>
        <authorList>
            <person name="Kehlet-Delgado H."/>
            <person name="Montoya A.P."/>
            <person name="Jensen K.T."/>
            <person name="Wendlandt C.E."/>
            <person name="Dexheimer C."/>
            <person name="Roberts M."/>
            <person name="Torres Martinez L."/>
            <person name="Friesen M.L."/>
            <person name="Griffitts J.S."/>
            <person name="Porter S.S."/>
        </authorList>
    </citation>
    <scope>NUCLEOTIDE SEQUENCE [LARGE SCALE GENOMIC DNA]</scope>
    <source>
        <strain evidence="1 2">M0468</strain>
    </source>
</reference>
<sequence>MTATGFIVMLLGAVSAAFWRMWGLIKDAGGKGEEAQRSLAAHKVHAAETFATKAGMQEQTAQLLRAIEGVGNRIDGLHERLDRAFERTPARRTS</sequence>
<accession>A0ACC6T6B3</accession>
<protein>
    <submittedName>
        <fullName evidence="1">Uncharacterized protein</fullName>
    </submittedName>
</protein>
<dbReference type="Proteomes" id="UP001480082">
    <property type="component" value="Unassembled WGS sequence"/>
</dbReference>
<name>A0ACC6T6B3_9HYPH</name>
<dbReference type="EMBL" id="JAMYRI010000021">
    <property type="protein sequence ID" value="MER9287463.1"/>
    <property type="molecule type" value="Genomic_DNA"/>
</dbReference>
<evidence type="ECO:0000313" key="1">
    <source>
        <dbReference type="EMBL" id="MER9287463.1"/>
    </source>
</evidence>
<comment type="caution">
    <text evidence="1">The sequence shown here is derived from an EMBL/GenBank/DDBJ whole genome shotgun (WGS) entry which is preliminary data.</text>
</comment>
<gene>
    <name evidence="1" type="ORF">NKI81_26555</name>
</gene>
<keyword evidence="2" id="KW-1185">Reference proteome</keyword>